<feature type="transmembrane region" description="Helical" evidence="10">
    <location>
        <begin position="168"/>
        <end position="183"/>
    </location>
</feature>
<keyword evidence="8 10" id="KW-0594">Phospholipid biosynthesis</keyword>
<comment type="pathway">
    <text evidence="10">Lipid metabolism; phospholipid metabolism.</text>
</comment>
<keyword evidence="4 10" id="KW-0812">Transmembrane</keyword>
<feature type="transmembrane region" description="Helical" evidence="10">
    <location>
        <begin position="112"/>
        <end position="137"/>
    </location>
</feature>
<feature type="transmembrane region" description="Helical" evidence="10">
    <location>
        <begin position="53"/>
        <end position="75"/>
    </location>
</feature>
<feature type="transmembrane region" description="Helical" evidence="10">
    <location>
        <begin position="144"/>
        <end position="162"/>
    </location>
</feature>
<keyword evidence="2 10" id="KW-0444">Lipid biosynthesis</keyword>
<dbReference type="Pfam" id="PF02660">
    <property type="entry name" value="G3P_acyltransf"/>
    <property type="match status" value="1"/>
</dbReference>
<name>A0A7C3SKM3_9BACT</name>
<evidence type="ECO:0000256" key="3">
    <source>
        <dbReference type="ARBA" id="ARBA00022679"/>
    </source>
</evidence>
<evidence type="ECO:0000256" key="2">
    <source>
        <dbReference type="ARBA" id="ARBA00022516"/>
    </source>
</evidence>
<dbReference type="InterPro" id="IPR003811">
    <property type="entry name" value="G3P_acylTferase_PlsY"/>
</dbReference>
<evidence type="ECO:0000256" key="10">
    <source>
        <dbReference type="HAMAP-Rule" id="MF_01043"/>
    </source>
</evidence>
<accession>A0A7C3SKM3</accession>
<comment type="similarity">
    <text evidence="10">Belongs to the PlsY family.</text>
</comment>
<comment type="catalytic activity">
    <reaction evidence="10">
        <text>an acyl phosphate + sn-glycerol 3-phosphate = a 1-acyl-sn-glycero-3-phosphate + phosphate</text>
        <dbReference type="Rhea" id="RHEA:34075"/>
        <dbReference type="ChEBI" id="CHEBI:43474"/>
        <dbReference type="ChEBI" id="CHEBI:57597"/>
        <dbReference type="ChEBI" id="CHEBI:57970"/>
        <dbReference type="ChEBI" id="CHEBI:59918"/>
        <dbReference type="EC" id="2.3.1.275"/>
    </reaction>
</comment>
<dbReference type="GO" id="GO:0005886">
    <property type="term" value="C:plasma membrane"/>
    <property type="evidence" value="ECO:0007669"/>
    <property type="project" value="UniProtKB-SubCell"/>
</dbReference>
<comment type="function">
    <text evidence="10">Catalyzes the transfer of an acyl group from acyl-phosphate (acyl-PO(4)) to glycerol-3-phosphate (G3P) to form lysophosphatidic acid (LPA). This enzyme utilizes acyl-phosphate as fatty acyl donor, but not acyl-CoA or acyl-ACP.</text>
</comment>
<dbReference type="HAMAP" id="MF_01043">
    <property type="entry name" value="PlsY"/>
    <property type="match status" value="1"/>
</dbReference>
<keyword evidence="5 10" id="KW-1133">Transmembrane helix</keyword>
<dbReference type="EC" id="2.3.1.275" evidence="10"/>
<keyword evidence="7 10" id="KW-0472">Membrane</keyword>
<dbReference type="PANTHER" id="PTHR30309">
    <property type="entry name" value="INNER MEMBRANE PROTEIN YGIH"/>
    <property type="match status" value="1"/>
</dbReference>
<dbReference type="PANTHER" id="PTHR30309:SF0">
    <property type="entry name" value="GLYCEROL-3-PHOSPHATE ACYLTRANSFERASE-RELATED"/>
    <property type="match status" value="1"/>
</dbReference>
<gene>
    <name evidence="10 11" type="primary">plsY</name>
    <name evidence="11" type="ORF">ENV62_09935</name>
</gene>
<dbReference type="EMBL" id="DTHB01000053">
    <property type="protein sequence ID" value="HGB15539.1"/>
    <property type="molecule type" value="Genomic_DNA"/>
</dbReference>
<protein>
    <recommendedName>
        <fullName evidence="10">Glycerol-3-phosphate acyltransferase</fullName>
    </recommendedName>
    <alternativeName>
        <fullName evidence="10">Acyl-PO4 G3P acyltransferase</fullName>
    </alternativeName>
    <alternativeName>
        <fullName evidence="10">Acyl-phosphate--glycerol-3-phosphate acyltransferase</fullName>
    </alternativeName>
    <alternativeName>
        <fullName evidence="10">G3P acyltransferase</fullName>
        <shortName evidence="10">GPAT</shortName>
        <ecNumber evidence="10">2.3.1.275</ecNumber>
    </alternativeName>
    <alternativeName>
        <fullName evidence="10">Lysophosphatidic acid synthase</fullName>
        <shortName evidence="10">LPA synthase</shortName>
    </alternativeName>
</protein>
<proteinExistence type="inferred from homology"/>
<dbReference type="NCBIfam" id="TIGR00023">
    <property type="entry name" value="glycerol-3-phosphate 1-O-acyltransferase PlsY"/>
    <property type="match status" value="1"/>
</dbReference>
<evidence type="ECO:0000256" key="6">
    <source>
        <dbReference type="ARBA" id="ARBA00023098"/>
    </source>
</evidence>
<keyword evidence="6 10" id="KW-0443">Lipid metabolism</keyword>
<evidence type="ECO:0000313" key="11">
    <source>
        <dbReference type="EMBL" id="HGB15539.1"/>
    </source>
</evidence>
<evidence type="ECO:0000256" key="1">
    <source>
        <dbReference type="ARBA" id="ARBA00022475"/>
    </source>
</evidence>
<keyword evidence="11" id="KW-0012">Acyltransferase</keyword>
<dbReference type="GO" id="GO:0008654">
    <property type="term" value="P:phospholipid biosynthetic process"/>
    <property type="evidence" value="ECO:0007669"/>
    <property type="project" value="UniProtKB-UniRule"/>
</dbReference>
<reference evidence="11" key="1">
    <citation type="journal article" date="2020" name="mSystems">
        <title>Genome- and Community-Level Interaction Insights into Carbon Utilization and Element Cycling Functions of Hydrothermarchaeota in Hydrothermal Sediment.</title>
        <authorList>
            <person name="Zhou Z."/>
            <person name="Liu Y."/>
            <person name="Xu W."/>
            <person name="Pan J."/>
            <person name="Luo Z.H."/>
            <person name="Li M."/>
        </authorList>
    </citation>
    <scope>NUCLEOTIDE SEQUENCE [LARGE SCALE GENOMIC DNA]</scope>
    <source>
        <strain evidence="11">SpSt-776</strain>
    </source>
</reference>
<comment type="subunit">
    <text evidence="10">Probably interacts with PlsX.</text>
</comment>
<comment type="caution">
    <text evidence="11">The sequence shown here is derived from an EMBL/GenBank/DDBJ whole genome shotgun (WGS) entry which is preliminary data.</text>
</comment>
<keyword evidence="9 10" id="KW-1208">Phospholipid metabolism</keyword>
<evidence type="ECO:0000256" key="5">
    <source>
        <dbReference type="ARBA" id="ARBA00022989"/>
    </source>
</evidence>
<sequence>MFSLLVLTTLAYLVGSIPTGLLVARLLGGADPRRTGSGNMGTANVYRLLGLKAAAITLTGDILKGAAPVLAAIFWLPPLGAWRETGFSVVALAAVLGHMYSIYLGFRGGKGVATSFGVMAVLCPWAALNLLIVYVLALIQTRTFSVAALLCAWLLPVAVGLFSDSKTYIFLAGILSGLILLKHRDNLERLFKGEEPRL</sequence>
<dbReference type="UniPathway" id="UPA00085"/>
<evidence type="ECO:0000256" key="7">
    <source>
        <dbReference type="ARBA" id="ARBA00023136"/>
    </source>
</evidence>
<dbReference type="AlphaFoldDB" id="A0A7C3SKM3"/>
<comment type="subcellular location">
    <subcellularLocation>
        <location evidence="10">Cell membrane</location>
        <topology evidence="10">Multi-pass membrane protein</topology>
    </subcellularLocation>
</comment>
<evidence type="ECO:0000256" key="9">
    <source>
        <dbReference type="ARBA" id="ARBA00023264"/>
    </source>
</evidence>
<organism evidence="11">
    <name type="scientific">Desulfobacca acetoxidans</name>
    <dbReference type="NCBI Taxonomy" id="60893"/>
    <lineage>
        <taxon>Bacteria</taxon>
        <taxon>Pseudomonadati</taxon>
        <taxon>Thermodesulfobacteriota</taxon>
        <taxon>Desulfobaccia</taxon>
        <taxon>Desulfobaccales</taxon>
        <taxon>Desulfobaccaceae</taxon>
        <taxon>Desulfobacca</taxon>
    </lineage>
</organism>
<evidence type="ECO:0000256" key="8">
    <source>
        <dbReference type="ARBA" id="ARBA00023209"/>
    </source>
</evidence>
<keyword evidence="3 10" id="KW-0808">Transferase</keyword>
<keyword evidence="1 10" id="KW-1003">Cell membrane</keyword>
<dbReference type="GO" id="GO:0043772">
    <property type="term" value="F:acyl-phosphate glycerol-3-phosphate acyltransferase activity"/>
    <property type="evidence" value="ECO:0007669"/>
    <property type="project" value="UniProtKB-UniRule"/>
</dbReference>
<dbReference type="SMART" id="SM01207">
    <property type="entry name" value="G3P_acyltransf"/>
    <property type="match status" value="1"/>
</dbReference>
<evidence type="ECO:0000256" key="4">
    <source>
        <dbReference type="ARBA" id="ARBA00022692"/>
    </source>
</evidence>
<feature type="transmembrane region" description="Helical" evidence="10">
    <location>
        <begin position="87"/>
        <end position="106"/>
    </location>
</feature>